<accession>A0A0A9E6D2</accession>
<sequence>MEMISRGSKISFGCLSHLGFIPKIRLVFFRSSDSILPACVLF</sequence>
<protein>
    <submittedName>
        <fullName evidence="1">Uncharacterized protein</fullName>
    </submittedName>
</protein>
<dbReference type="EMBL" id="GBRH01201541">
    <property type="protein sequence ID" value="JAD96354.1"/>
    <property type="molecule type" value="Transcribed_RNA"/>
</dbReference>
<reference evidence="1" key="1">
    <citation type="submission" date="2014-09" db="EMBL/GenBank/DDBJ databases">
        <authorList>
            <person name="Magalhaes I.L.F."/>
            <person name="Oliveira U."/>
            <person name="Santos F.R."/>
            <person name="Vidigal T.H.D.A."/>
            <person name="Brescovit A.D."/>
            <person name="Santos A.J."/>
        </authorList>
    </citation>
    <scope>NUCLEOTIDE SEQUENCE</scope>
    <source>
        <tissue evidence="1">Shoot tissue taken approximately 20 cm above the soil surface</tissue>
    </source>
</reference>
<organism evidence="1">
    <name type="scientific">Arundo donax</name>
    <name type="common">Giant reed</name>
    <name type="synonym">Donax arundinaceus</name>
    <dbReference type="NCBI Taxonomy" id="35708"/>
    <lineage>
        <taxon>Eukaryota</taxon>
        <taxon>Viridiplantae</taxon>
        <taxon>Streptophyta</taxon>
        <taxon>Embryophyta</taxon>
        <taxon>Tracheophyta</taxon>
        <taxon>Spermatophyta</taxon>
        <taxon>Magnoliopsida</taxon>
        <taxon>Liliopsida</taxon>
        <taxon>Poales</taxon>
        <taxon>Poaceae</taxon>
        <taxon>PACMAD clade</taxon>
        <taxon>Arundinoideae</taxon>
        <taxon>Arundineae</taxon>
        <taxon>Arundo</taxon>
    </lineage>
</organism>
<dbReference type="AlphaFoldDB" id="A0A0A9E6D2"/>
<reference evidence="1" key="2">
    <citation type="journal article" date="2015" name="Data Brief">
        <title>Shoot transcriptome of the giant reed, Arundo donax.</title>
        <authorList>
            <person name="Barrero R.A."/>
            <person name="Guerrero F.D."/>
            <person name="Moolhuijzen P."/>
            <person name="Goolsby J.A."/>
            <person name="Tidwell J."/>
            <person name="Bellgard S.E."/>
            <person name="Bellgard M.I."/>
        </authorList>
    </citation>
    <scope>NUCLEOTIDE SEQUENCE</scope>
    <source>
        <tissue evidence="1">Shoot tissue taken approximately 20 cm above the soil surface</tissue>
    </source>
</reference>
<proteinExistence type="predicted"/>
<evidence type="ECO:0000313" key="1">
    <source>
        <dbReference type="EMBL" id="JAD96354.1"/>
    </source>
</evidence>
<name>A0A0A9E6D2_ARUDO</name>